<dbReference type="InterPro" id="IPR041679">
    <property type="entry name" value="DNA2/NAM7-like_C"/>
</dbReference>
<dbReference type="Proteomes" id="UP000265719">
    <property type="component" value="Chromosome"/>
</dbReference>
<dbReference type="Gene3D" id="3.40.50.300">
    <property type="entry name" value="P-loop containing nucleotide triphosphate hydrolases"/>
    <property type="match status" value="2"/>
</dbReference>
<dbReference type="InterPro" id="IPR018247">
    <property type="entry name" value="EF_Hand_1_Ca_BS"/>
</dbReference>
<dbReference type="InterPro" id="IPR027417">
    <property type="entry name" value="P-loop_NTPase"/>
</dbReference>
<dbReference type="PROSITE" id="PS00018">
    <property type="entry name" value="EF_HAND_1"/>
    <property type="match status" value="1"/>
</dbReference>
<sequence>MRPRTRRALIVAATASPAGTHDHADDVRADVEALGSALTDAAFDEIRALDDPGRTRMLEELRSFCAVAEPTDVLVVALNGTIVRGGDGRLYFPAASRGRRLAPGAVRLDAVSEVIQTSPARSTVVLLDCDYSGWFDDGPDGLTSTVPQFDLRRAFPGDGCAVFAASGGGHHGPDSLSQGVARALRGAAPDRDGDGWIDTADLDEYLRRTRAVDRPPVLVTDAPSAPLARHPHRTSGPVPLGRRTETRPDPRSLLADLTAVEDLDVARFGDTALASLTHTPEPGRAEPSIPVSTAEVSEAHHRAVESAMTRRLTVVAAPPGNGAATLAAAAAHTAIASGQNVLFVAADTASADAFTVDVRTEVATAYLAVRADAPGHSRTVSRTPGASRRRSGKAEDGEAAARAALYRDWAAVCVARAAIDAIARIERDLTLLAEARGQIIAAGWDPKALFRGKPPGEWLRLDEQATGRLSLRPLRRSAARRRLASATDPAVLDRVCQIARVEQEWAAALDTRRRATALEELYADLVAALEAHRWSSAAYLAARSRPDRHGTVRAGRPERAGSGCDGDDRLPVWAVGVGQAHELPMRAGLFDLVIVDGADRYGVDEVLPLLYRARRALVVGDPAATAFTADAGGQRCAEPSASAYRALARIRTETGGRVLWLDEHNRCHPEIAALADRCCYGGRGTALTDPRTLPGDTARPVQWHDVRGEYEPDPEGSFVNREEAHRAAAVLTALDVRLPVGATVGVTSPFPAQRALLRRLTGRRRYSREIRIEAPHGFGARPCDALVVSPVLSGPNPHRTVARTLATPQWWHPVLTGTVAQFVVVGDRRFWQEGKGVPAALVEAATARPGAAAVPRPLLQALGDLSAEVELGPLVGGHRVDLCVRTPQGPVLVLVDRTRDGRGLRRLLDRRQRLQETTDLPVLRVPFWRCLHDPEDLAKEILLGRV</sequence>
<feature type="domain" description="DNA2/NAM7 helicase-like C-terminal" evidence="1">
    <location>
        <begin position="655"/>
        <end position="794"/>
    </location>
</feature>
<dbReference type="GO" id="GO:0004386">
    <property type="term" value="F:helicase activity"/>
    <property type="evidence" value="ECO:0007669"/>
    <property type="project" value="UniProtKB-KW"/>
</dbReference>
<dbReference type="KEGG" id="thao:NI17_000425"/>
<dbReference type="OrthoDB" id="3197455at2"/>
<dbReference type="RefSeq" id="WP_068687691.1">
    <property type="nucleotide sequence ID" value="NZ_CP063196.1"/>
</dbReference>
<dbReference type="AlphaFoldDB" id="A0A399G5L8"/>
<evidence type="ECO:0000259" key="1">
    <source>
        <dbReference type="Pfam" id="PF13087"/>
    </source>
</evidence>
<accession>A0A399G5L8</accession>
<gene>
    <name evidence="2" type="ORF">NI17_000425</name>
</gene>
<name>A0A399G5L8_9ACTN</name>
<reference evidence="2" key="1">
    <citation type="submission" date="2020-10" db="EMBL/GenBank/DDBJ databases">
        <title>De novo genome project of the cellulose decomposer Thermobifida halotolerans type strain.</title>
        <authorList>
            <person name="Nagy I."/>
            <person name="Horvath B."/>
            <person name="Kukolya J."/>
            <person name="Nagy I."/>
            <person name="Orsini M."/>
        </authorList>
    </citation>
    <scope>NUCLEOTIDE SEQUENCE</scope>
    <source>
        <strain evidence="2">DSM 44931</strain>
    </source>
</reference>
<evidence type="ECO:0000313" key="3">
    <source>
        <dbReference type="Proteomes" id="UP000265719"/>
    </source>
</evidence>
<keyword evidence="2" id="KW-0547">Nucleotide-binding</keyword>
<dbReference type="EMBL" id="CP063196">
    <property type="protein sequence ID" value="UOE19772.1"/>
    <property type="molecule type" value="Genomic_DNA"/>
</dbReference>
<dbReference type="SUPFAM" id="SSF52540">
    <property type="entry name" value="P-loop containing nucleoside triphosphate hydrolases"/>
    <property type="match status" value="1"/>
</dbReference>
<keyword evidence="2" id="KW-0347">Helicase</keyword>
<evidence type="ECO:0000313" key="2">
    <source>
        <dbReference type="EMBL" id="UOE19772.1"/>
    </source>
</evidence>
<keyword evidence="2" id="KW-0067">ATP-binding</keyword>
<keyword evidence="2" id="KW-0378">Hydrolase</keyword>
<dbReference type="Pfam" id="PF13087">
    <property type="entry name" value="AAA_12"/>
    <property type="match status" value="1"/>
</dbReference>
<organism evidence="2 3">
    <name type="scientific">Thermobifida halotolerans</name>
    <dbReference type="NCBI Taxonomy" id="483545"/>
    <lineage>
        <taxon>Bacteria</taxon>
        <taxon>Bacillati</taxon>
        <taxon>Actinomycetota</taxon>
        <taxon>Actinomycetes</taxon>
        <taxon>Streptosporangiales</taxon>
        <taxon>Nocardiopsidaceae</taxon>
        <taxon>Thermobifida</taxon>
    </lineage>
</organism>
<proteinExistence type="predicted"/>
<protein>
    <submittedName>
        <fullName evidence="2">DNA/RNA helicase</fullName>
    </submittedName>
</protein>
<keyword evidence="3" id="KW-1185">Reference proteome</keyword>